<dbReference type="EMBL" id="FOHX01000001">
    <property type="protein sequence ID" value="SES85001.1"/>
    <property type="molecule type" value="Genomic_DNA"/>
</dbReference>
<protein>
    <recommendedName>
        <fullName evidence="4">DUF3558 domain-containing protein</fullName>
    </recommendedName>
</protein>
<dbReference type="Proteomes" id="UP000199361">
    <property type="component" value="Unassembled WGS sequence"/>
</dbReference>
<sequence>MPALAAGVVVLVAAGGVGVFVLTSRDDPAGSREADGRPAASSSAAPASGAKGPDVCGMLPKEEAERLVPGATVAKSSRDGEFTVDFGCNWVNRRISFGEYWRSREIDVKIAQYRGEGAKTGRALAQNAYEVEYRGGKYAATAKPSLDPDEKEYISPLKDIPGVGEGAFAQYTWRRDKLLWYSFGTANARVGDFTIKVKFQADQQKKDAQILSSETRQSITEANALREVSGLVAYFAKGVAAWQAKNPNVLAKADQPAVTSSPSPKASASPTVLAAFPAFCTAVGAKATELVPSPTTRARGLEEGGDSQTECRWLNLDLPGDGADTKKIRSVLITVHRFSDRTGQADVSGAKSYYATQRGGDKNMAGSSLGGITWGKLVDRDDLGDQAYQQFVQTRHSDVAASSGSVLMRKGAVVVRVDYSGHQRPKDAATNSPKVRFMSEKEAMGGALPMARAFMEEMTRRPVGS</sequence>
<name>A0A1H9ZUH6_9ACTN</name>
<dbReference type="RefSeq" id="WP_143082070.1">
    <property type="nucleotide sequence ID" value="NZ_FOHX01000001.1"/>
</dbReference>
<evidence type="ECO:0000256" key="1">
    <source>
        <dbReference type="SAM" id="MobiDB-lite"/>
    </source>
</evidence>
<evidence type="ECO:0008006" key="4">
    <source>
        <dbReference type="Google" id="ProtNLM"/>
    </source>
</evidence>
<dbReference type="AlphaFoldDB" id="A0A1H9ZUH6"/>
<proteinExistence type="predicted"/>
<feature type="compositionally biased region" description="Basic and acidic residues" evidence="1">
    <location>
        <begin position="27"/>
        <end position="36"/>
    </location>
</feature>
<evidence type="ECO:0000313" key="2">
    <source>
        <dbReference type="EMBL" id="SES85001.1"/>
    </source>
</evidence>
<organism evidence="2 3">
    <name type="scientific">Nonomuraea wenchangensis</name>
    <dbReference type="NCBI Taxonomy" id="568860"/>
    <lineage>
        <taxon>Bacteria</taxon>
        <taxon>Bacillati</taxon>
        <taxon>Actinomycetota</taxon>
        <taxon>Actinomycetes</taxon>
        <taxon>Streptosporangiales</taxon>
        <taxon>Streptosporangiaceae</taxon>
        <taxon>Nonomuraea</taxon>
    </lineage>
</organism>
<accession>A0A1H9ZUH6</accession>
<keyword evidence="3" id="KW-1185">Reference proteome</keyword>
<feature type="region of interest" description="Disordered" evidence="1">
    <location>
        <begin position="27"/>
        <end position="55"/>
    </location>
</feature>
<dbReference type="OrthoDB" id="3514279at2"/>
<reference evidence="2 3" key="1">
    <citation type="submission" date="2016-10" db="EMBL/GenBank/DDBJ databases">
        <authorList>
            <person name="de Groot N.N."/>
        </authorList>
    </citation>
    <scope>NUCLEOTIDE SEQUENCE [LARGE SCALE GENOMIC DNA]</scope>
    <source>
        <strain evidence="2 3">CGMCC 4.5598</strain>
    </source>
</reference>
<feature type="compositionally biased region" description="Low complexity" evidence="1">
    <location>
        <begin position="37"/>
        <end position="53"/>
    </location>
</feature>
<evidence type="ECO:0000313" key="3">
    <source>
        <dbReference type="Proteomes" id="UP000199361"/>
    </source>
</evidence>
<gene>
    <name evidence="2" type="ORF">SAMN05421811_101542</name>
</gene>